<sequence length="169" mass="19697">MSNTDLKPMIREAKIEEAEILTNISFSSKGYWKYPKEYYEVWAKELTISSDYVQNNDVFVFETDGKIIGYYSIVELTDDIERSGIKISKGCWLEHMFIEPQSIGKGIGTKMFEHLRERCTSRGVCEVGILADPNTKGFYLKMGCEYKMEYPSTIKNRTTPFLQLKIRRR</sequence>
<organism evidence="2 3">
    <name type="scientific">Desulfofustis glycolicus DSM 9705</name>
    <dbReference type="NCBI Taxonomy" id="1121409"/>
    <lineage>
        <taxon>Bacteria</taxon>
        <taxon>Pseudomonadati</taxon>
        <taxon>Thermodesulfobacteriota</taxon>
        <taxon>Desulfobulbia</taxon>
        <taxon>Desulfobulbales</taxon>
        <taxon>Desulfocapsaceae</taxon>
        <taxon>Desulfofustis</taxon>
    </lineage>
</organism>
<dbReference type="SUPFAM" id="SSF55729">
    <property type="entry name" value="Acyl-CoA N-acyltransferases (Nat)"/>
    <property type="match status" value="1"/>
</dbReference>
<dbReference type="RefSeq" id="WP_073375656.1">
    <property type="nucleotide sequence ID" value="NZ_FQXS01000010.1"/>
</dbReference>
<name>A0A1M5VZ66_9BACT</name>
<accession>A0A1M5VZ66</accession>
<dbReference type="PROSITE" id="PS51186">
    <property type="entry name" value="GNAT"/>
    <property type="match status" value="1"/>
</dbReference>
<protein>
    <submittedName>
        <fullName evidence="2">Acetyltransferase (GNAT) domain-containing protein</fullName>
    </submittedName>
</protein>
<evidence type="ECO:0000313" key="2">
    <source>
        <dbReference type="EMBL" id="SHH80545.1"/>
    </source>
</evidence>
<keyword evidence="3" id="KW-1185">Reference proteome</keyword>
<reference evidence="2 3" key="1">
    <citation type="submission" date="2016-11" db="EMBL/GenBank/DDBJ databases">
        <authorList>
            <person name="Jaros S."/>
            <person name="Januszkiewicz K."/>
            <person name="Wedrychowicz H."/>
        </authorList>
    </citation>
    <scope>NUCLEOTIDE SEQUENCE [LARGE SCALE GENOMIC DNA]</scope>
    <source>
        <strain evidence="2 3">DSM 9705</strain>
    </source>
</reference>
<dbReference type="OrthoDB" id="9805924at2"/>
<dbReference type="InterPro" id="IPR016181">
    <property type="entry name" value="Acyl_CoA_acyltransferase"/>
</dbReference>
<dbReference type="AlphaFoldDB" id="A0A1M5VZ66"/>
<dbReference type="Pfam" id="PF13508">
    <property type="entry name" value="Acetyltransf_7"/>
    <property type="match status" value="1"/>
</dbReference>
<dbReference type="InterPro" id="IPR000182">
    <property type="entry name" value="GNAT_dom"/>
</dbReference>
<dbReference type="EMBL" id="FQXS01000010">
    <property type="protein sequence ID" value="SHH80545.1"/>
    <property type="molecule type" value="Genomic_DNA"/>
</dbReference>
<dbReference type="CDD" id="cd04301">
    <property type="entry name" value="NAT_SF"/>
    <property type="match status" value="1"/>
</dbReference>
<dbReference type="GO" id="GO:0016747">
    <property type="term" value="F:acyltransferase activity, transferring groups other than amino-acyl groups"/>
    <property type="evidence" value="ECO:0007669"/>
    <property type="project" value="InterPro"/>
</dbReference>
<dbReference type="Proteomes" id="UP000184139">
    <property type="component" value="Unassembled WGS sequence"/>
</dbReference>
<gene>
    <name evidence="2" type="ORF">SAMN02745124_01978</name>
</gene>
<evidence type="ECO:0000313" key="3">
    <source>
        <dbReference type="Proteomes" id="UP000184139"/>
    </source>
</evidence>
<dbReference type="Gene3D" id="3.40.630.30">
    <property type="match status" value="1"/>
</dbReference>
<keyword evidence="2" id="KW-0808">Transferase</keyword>
<dbReference type="STRING" id="1121409.SAMN02745124_01978"/>
<proteinExistence type="predicted"/>
<feature type="domain" description="N-acetyltransferase" evidence="1">
    <location>
        <begin position="8"/>
        <end position="169"/>
    </location>
</feature>
<evidence type="ECO:0000259" key="1">
    <source>
        <dbReference type="PROSITE" id="PS51186"/>
    </source>
</evidence>